<evidence type="ECO:0000313" key="2">
    <source>
        <dbReference type="EMBL" id="OEU21591.1"/>
    </source>
</evidence>
<evidence type="ECO:0000256" key="1">
    <source>
        <dbReference type="SAM" id="MobiDB-lite"/>
    </source>
</evidence>
<evidence type="ECO:0000313" key="3">
    <source>
        <dbReference type="Proteomes" id="UP000095751"/>
    </source>
</evidence>
<organism evidence="2 3">
    <name type="scientific">Fragilariopsis cylindrus CCMP1102</name>
    <dbReference type="NCBI Taxonomy" id="635003"/>
    <lineage>
        <taxon>Eukaryota</taxon>
        <taxon>Sar</taxon>
        <taxon>Stramenopiles</taxon>
        <taxon>Ochrophyta</taxon>
        <taxon>Bacillariophyta</taxon>
        <taxon>Bacillariophyceae</taxon>
        <taxon>Bacillariophycidae</taxon>
        <taxon>Bacillariales</taxon>
        <taxon>Bacillariaceae</taxon>
        <taxon>Fragilariopsis</taxon>
    </lineage>
</organism>
<dbReference type="InParanoid" id="A0A1E7FTU2"/>
<feature type="region of interest" description="Disordered" evidence="1">
    <location>
        <begin position="1"/>
        <end position="30"/>
    </location>
</feature>
<sequence>MLLESAMASSEEIKKKRKQSFGGDDNGSNEQTQLLDFDIVTRGCTQSDICRMFLASLSLANSGNLKIEEGMDGYQFEIVSDKVENPMETYRAPSTVE</sequence>
<dbReference type="KEGG" id="fcy:FRACYDRAFT_267952"/>
<dbReference type="EMBL" id="KV784354">
    <property type="protein sequence ID" value="OEU21591.1"/>
    <property type="molecule type" value="Genomic_DNA"/>
</dbReference>
<reference evidence="2 3" key="1">
    <citation type="submission" date="2016-09" db="EMBL/GenBank/DDBJ databases">
        <title>Extensive genetic diversity and differential bi-allelic expression allows diatom success in the polar Southern Ocean.</title>
        <authorList>
            <consortium name="DOE Joint Genome Institute"/>
            <person name="Mock T."/>
            <person name="Otillar R.P."/>
            <person name="Strauss J."/>
            <person name="Dupont C."/>
            <person name="Frickenhaus S."/>
            <person name="Maumus F."/>
            <person name="Mcmullan M."/>
            <person name="Sanges R."/>
            <person name="Schmutz J."/>
            <person name="Toseland A."/>
            <person name="Valas R."/>
            <person name="Veluchamy A."/>
            <person name="Ward B.J."/>
            <person name="Allen A."/>
            <person name="Barry K."/>
            <person name="Falciatore A."/>
            <person name="Ferrante M."/>
            <person name="Fortunato A.E."/>
            <person name="Gloeckner G."/>
            <person name="Gruber A."/>
            <person name="Hipkin R."/>
            <person name="Janech M."/>
            <person name="Kroth P."/>
            <person name="Leese F."/>
            <person name="Lindquist E."/>
            <person name="Lyon B.R."/>
            <person name="Martin J."/>
            <person name="Mayer C."/>
            <person name="Parker M."/>
            <person name="Quesneville H."/>
            <person name="Raymond J."/>
            <person name="Uhlig C."/>
            <person name="Valentin K.U."/>
            <person name="Worden A.Z."/>
            <person name="Armbrust E.V."/>
            <person name="Bowler C."/>
            <person name="Green B."/>
            <person name="Moulton V."/>
            <person name="Van Oosterhout C."/>
            <person name="Grigoriev I."/>
        </authorList>
    </citation>
    <scope>NUCLEOTIDE SEQUENCE [LARGE SCALE GENOMIC DNA]</scope>
    <source>
        <strain evidence="2 3">CCMP1102</strain>
    </source>
</reference>
<accession>A0A1E7FTU2</accession>
<protein>
    <submittedName>
        <fullName evidence="2">Uncharacterized protein</fullName>
    </submittedName>
</protein>
<name>A0A1E7FTU2_9STRA</name>
<dbReference type="Proteomes" id="UP000095751">
    <property type="component" value="Unassembled WGS sequence"/>
</dbReference>
<proteinExistence type="predicted"/>
<gene>
    <name evidence="2" type="ORF">FRACYDRAFT_267952</name>
</gene>
<dbReference type="AlphaFoldDB" id="A0A1E7FTU2"/>
<keyword evidence="3" id="KW-1185">Reference proteome</keyword>